<evidence type="ECO:0008006" key="4">
    <source>
        <dbReference type="Google" id="ProtNLM"/>
    </source>
</evidence>
<dbReference type="EMBL" id="CP067393">
    <property type="protein sequence ID" value="QQP86377.1"/>
    <property type="molecule type" value="Genomic_DNA"/>
</dbReference>
<keyword evidence="1" id="KW-0812">Transmembrane</keyword>
<keyword evidence="3" id="KW-1185">Reference proteome</keyword>
<keyword evidence="1" id="KW-1133">Transmembrane helix</keyword>
<sequence>MSNKRLNSVERFAWAFLQSLWVGGIWITLLVIFPTINQSVLAPILAYNVIAELEPRIVLIILVCVVLQLYLFIKTSGFNSLFKSSIGLTILAVLLSAIVFLGVNNIGLLGYKLRGFLYFAIALLGLFLMFHLPPWLQKQREL</sequence>
<accession>A0A974RXQ3</accession>
<dbReference type="RefSeq" id="WP_201094335.1">
    <property type="nucleotide sequence ID" value="NZ_CP067393.1"/>
</dbReference>
<reference evidence="2 3" key="1">
    <citation type="submission" date="2021-01" db="EMBL/GenBank/DDBJ databases">
        <title>Entomomonas sp. F2A isolated from a house cricket (Acheta domesticus).</title>
        <authorList>
            <person name="Spergser J."/>
            <person name="Busse H.-J."/>
        </authorList>
    </citation>
    <scope>NUCLEOTIDE SEQUENCE [LARGE SCALE GENOMIC DNA]</scope>
    <source>
        <strain evidence="2 3">F2A</strain>
    </source>
</reference>
<organism evidence="2 3">
    <name type="scientific">Entomomonas asaccharolytica</name>
    <dbReference type="NCBI Taxonomy" id="2785331"/>
    <lineage>
        <taxon>Bacteria</taxon>
        <taxon>Pseudomonadati</taxon>
        <taxon>Pseudomonadota</taxon>
        <taxon>Gammaproteobacteria</taxon>
        <taxon>Pseudomonadales</taxon>
        <taxon>Pseudomonadaceae</taxon>
        <taxon>Entomomonas</taxon>
    </lineage>
</organism>
<feature type="transmembrane region" description="Helical" evidence="1">
    <location>
        <begin position="12"/>
        <end position="36"/>
    </location>
</feature>
<evidence type="ECO:0000256" key="1">
    <source>
        <dbReference type="SAM" id="Phobius"/>
    </source>
</evidence>
<name>A0A974RXQ3_9GAMM</name>
<feature type="transmembrane region" description="Helical" evidence="1">
    <location>
        <begin position="85"/>
        <end position="103"/>
    </location>
</feature>
<feature type="transmembrane region" description="Helical" evidence="1">
    <location>
        <begin position="56"/>
        <end position="73"/>
    </location>
</feature>
<protein>
    <recommendedName>
        <fullName evidence="4">DUF4149 domain-containing protein</fullName>
    </recommendedName>
</protein>
<evidence type="ECO:0000313" key="2">
    <source>
        <dbReference type="EMBL" id="QQP86377.1"/>
    </source>
</evidence>
<feature type="transmembrane region" description="Helical" evidence="1">
    <location>
        <begin position="115"/>
        <end position="136"/>
    </location>
</feature>
<evidence type="ECO:0000313" key="3">
    <source>
        <dbReference type="Proteomes" id="UP000595278"/>
    </source>
</evidence>
<dbReference type="KEGG" id="eaz:JHT90_03800"/>
<gene>
    <name evidence="2" type="ORF">JHT90_03800</name>
</gene>
<dbReference type="Proteomes" id="UP000595278">
    <property type="component" value="Chromosome"/>
</dbReference>
<keyword evidence="1" id="KW-0472">Membrane</keyword>
<proteinExistence type="predicted"/>
<dbReference type="AlphaFoldDB" id="A0A974RXQ3"/>